<evidence type="ECO:0000313" key="2">
    <source>
        <dbReference type="Proteomes" id="UP000192132"/>
    </source>
</evidence>
<gene>
    <name evidence="1" type="ORF">BKE30_05690</name>
</gene>
<comment type="caution">
    <text evidence="1">The sequence shown here is derived from an EMBL/GenBank/DDBJ whole genome shotgun (WGS) entry which is preliminary data.</text>
</comment>
<dbReference type="Proteomes" id="UP000192132">
    <property type="component" value="Unassembled WGS sequence"/>
</dbReference>
<reference evidence="1 2" key="1">
    <citation type="submission" date="2016-10" db="EMBL/GenBank/DDBJ databases">
        <title>Draft Genome sequence of Alkanindiges sp. strain H1.</title>
        <authorList>
            <person name="Subhash Y."/>
            <person name="Lee S."/>
        </authorList>
    </citation>
    <scope>NUCLEOTIDE SEQUENCE [LARGE SCALE GENOMIC DNA]</scope>
    <source>
        <strain evidence="1 2">H1</strain>
    </source>
</reference>
<proteinExistence type="predicted"/>
<protein>
    <submittedName>
        <fullName evidence="1">Uncharacterized protein</fullName>
    </submittedName>
</protein>
<dbReference type="RefSeq" id="WP_076877646.1">
    <property type="nucleotide sequence ID" value="NZ_MLCN01000013.1"/>
</dbReference>
<accession>A0A1S8CWS2</accession>
<keyword evidence="2" id="KW-1185">Reference proteome</keyword>
<dbReference type="AlphaFoldDB" id="A0A1S8CWS2"/>
<name>A0A1S8CWS2_9GAMM</name>
<sequence>MKNSLGQNEYVNAEFFSLASQLYVRLRRQQGRVIDSVYMTQNQDYAREILRLARINADADMNGLIKRIEAFVPAAHHDIPVLDERVEPFGRSSGHAGRPVHHAHATLHNDGTTLHGKDYSQQEVAHHYIGALR</sequence>
<organism evidence="1 2">
    <name type="scientific">Alkanindiges hydrocarboniclasticus</name>
    <dbReference type="NCBI Taxonomy" id="1907941"/>
    <lineage>
        <taxon>Bacteria</taxon>
        <taxon>Pseudomonadati</taxon>
        <taxon>Pseudomonadota</taxon>
        <taxon>Gammaproteobacteria</taxon>
        <taxon>Moraxellales</taxon>
        <taxon>Moraxellaceae</taxon>
        <taxon>Alkanindiges</taxon>
    </lineage>
</organism>
<dbReference type="EMBL" id="MLCN01000013">
    <property type="protein sequence ID" value="ONG41269.1"/>
    <property type="molecule type" value="Genomic_DNA"/>
</dbReference>
<evidence type="ECO:0000313" key="1">
    <source>
        <dbReference type="EMBL" id="ONG41269.1"/>
    </source>
</evidence>
<dbReference type="OrthoDB" id="6693603at2"/>